<dbReference type="RefSeq" id="WP_088644145.1">
    <property type="nucleotide sequence ID" value="NZ_MZMV01000018.1"/>
</dbReference>
<accession>A0A246RMM6</accession>
<dbReference type="SUPFAM" id="SSF53474">
    <property type="entry name" value="alpha/beta-Hydrolases"/>
    <property type="match status" value="1"/>
</dbReference>
<dbReference type="InterPro" id="IPR000639">
    <property type="entry name" value="Epox_hydrolase-like"/>
</dbReference>
<dbReference type="OrthoDB" id="3771266at2"/>
<gene>
    <name evidence="2" type="ORF">B5D80_13230</name>
</gene>
<dbReference type="AlphaFoldDB" id="A0A246RMM6"/>
<evidence type="ECO:0000259" key="1">
    <source>
        <dbReference type="Pfam" id="PF12697"/>
    </source>
</evidence>
<protein>
    <submittedName>
        <fullName evidence="2">Alpha/beta hydrolase</fullName>
    </submittedName>
</protein>
<reference evidence="2 3" key="1">
    <citation type="submission" date="2017-03" db="EMBL/GenBank/DDBJ databases">
        <title>Whole genome sequence of Micromonospora wenchangensis, isolated from mangrove soil.</title>
        <authorList>
            <person name="Yang H."/>
        </authorList>
    </citation>
    <scope>NUCLEOTIDE SEQUENCE [LARGE SCALE GENOMIC DNA]</scope>
    <source>
        <strain evidence="2 3">CCTCC AA 2012002</strain>
    </source>
</reference>
<dbReference type="InterPro" id="IPR000073">
    <property type="entry name" value="AB_hydrolase_1"/>
</dbReference>
<name>A0A246RMM6_9ACTN</name>
<dbReference type="PANTHER" id="PTHR46438">
    <property type="entry name" value="ALPHA/BETA-HYDROLASES SUPERFAMILY PROTEIN"/>
    <property type="match status" value="1"/>
</dbReference>
<dbReference type="GO" id="GO:0016787">
    <property type="term" value="F:hydrolase activity"/>
    <property type="evidence" value="ECO:0007669"/>
    <property type="project" value="UniProtKB-KW"/>
</dbReference>
<evidence type="ECO:0000313" key="2">
    <source>
        <dbReference type="EMBL" id="OWV08003.1"/>
    </source>
</evidence>
<keyword evidence="3" id="KW-1185">Reference proteome</keyword>
<dbReference type="EMBL" id="MZMV01000018">
    <property type="protein sequence ID" value="OWV08003.1"/>
    <property type="molecule type" value="Genomic_DNA"/>
</dbReference>
<dbReference type="Proteomes" id="UP000197174">
    <property type="component" value="Unassembled WGS sequence"/>
</dbReference>
<dbReference type="Gene3D" id="3.40.50.1820">
    <property type="entry name" value="alpha/beta hydrolase"/>
    <property type="match status" value="1"/>
</dbReference>
<proteinExistence type="predicted"/>
<keyword evidence="2" id="KW-0378">Hydrolase</keyword>
<feature type="domain" description="AB hydrolase-1" evidence="1">
    <location>
        <begin position="33"/>
        <end position="266"/>
    </location>
</feature>
<sequence>MTDARSSTHPPTRYLHRPQGRVAYDLQGDGPLVVLVPGMAELRSSYRFLAPALVAAGYTVATTDLRGHGDSDTTFTSYGDPETASDISALIDELGRPAVVVGNSLAAGAGVIAAAEHPGQVCGLVLVGPFVRNPRQPPGMRSLLRVLTAPPWVAGVWKAYLPTLYAGAKPADFAEYRAAVVAKLRQPGYGTAFSRTVRQTDHRSAEARLARVDTPVLVVMGERDPDFKDPAAEAAWIGETLRGEVVMVPDAGHYPHSQQPGRTAAAVLDFLARITTRA</sequence>
<dbReference type="InterPro" id="IPR029058">
    <property type="entry name" value="AB_hydrolase_fold"/>
</dbReference>
<comment type="caution">
    <text evidence="2">The sequence shown here is derived from an EMBL/GenBank/DDBJ whole genome shotgun (WGS) entry which is preliminary data.</text>
</comment>
<evidence type="ECO:0000313" key="3">
    <source>
        <dbReference type="Proteomes" id="UP000197174"/>
    </source>
</evidence>
<dbReference type="PRINTS" id="PR00412">
    <property type="entry name" value="EPOXHYDRLASE"/>
</dbReference>
<dbReference type="PANTHER" id="PTHR46438:SF11">
    <property type="entry name" value="LIPASE-RELATED"/>
    <property type="match status" value="1"/>
</dbReference>
<organism evidence="2 3">
    <name type="scientific">Micromonospora wenchangensis</name>
    <dbReference type="NCBI Taxonomy" id="1185415"/>
    <lineage>
        <taxon>Bacteria</taxon>
        <taxon>Bacillati</taxon>
        <taxon>Actinomycetota</taxon>
        <taxon>Actinomycetes</taxon>
        <taxon>Micromonosporales</taxon>
        <taxon>Micromonosporaceae</taxon>
        <taxon>Micromonospora</taxon>
    </lineage>
</organism>
<dbReference type="Pfam" id="PF12697">
    <property type="entry name" value="Abhydrolase_6"/>
    <property type="match status" value="1"/>
</dbReference>